<reference evidence="1 2" key="1">
    <citation type="journal article" date="2022" name="Nat. Plants">
        <title>Genomes of leafy and leafless Platanthera orchids illuminate the evolution of mycoheterotrophy.</title>
        <authorList>
            <person name="Li M.H."/>
            <person name="Liu K.W."/>
            <person name="Li Z."/>
            <person name="Lu H.C."/>
            <person name="Ye Q.L."/>
            <person name="Zhang D."/>
            <person name="Wang J.Y."/>
            <person name="Li Y.F."/>
            <person name="Zhong Z.M."/>
            <person name="Liu X."/>
            <person name="Yu X."/>
            <person name="Liu D.K."/>
            <person name="Tu X.D."/>
            <person name="Liu B."/>
            <person name="Hao Y."/>
            <person name="Liao X.Y."/>
            <person name="Jiang Y.T."/>
            <person name="Sun W.H."/>
            <person name="Chen J."/>
            <person name="Chen Y.Q."/>
            <person name="Ai Y."/>
            <person name="Zhai J.W."/>
            <person name="Wu S.S."/>
            <person name="Zhou Z."/>
            <person name="Hsiao Y.Y."/>
            <person name="Wu W.L."/>
            <person name="Chen Y.Y."/>
            <person name="Lin Y.F."/>
            <person name="Hsu J.L."/>
            <person name="Li C.Y."/>
            <person name="Wang Z.W."/>
            <person name="Zhao X."/>
            <person name="Zhong W.Y."/>
            <person name="Ma X.K."/>
            <person name="Ma L."/>
            <person name="Huang J."/>
            <person name="Chen G.Z."/>
            <person name="Huang M.Z."/>
            <person name="Huang L."/>
            <person name="Peng D.H."/>
            <person name="Luo Y.B."/>
            <person name="Zou S.Q."/>
            <person name="Chen S.P."/>
            <person name="Lan S."/>
            <person name="Tsai W.C."/>
            <person name="Van de Peer Y."/>
            <person name="Liu Z.J."/>
        </authorList>
    </citation>
    <scope>NUCLEOTIDE SEQUENCE [LARGE SCALE GENOMIC DNA]</scope>
    <source>
        <strain evidence="1">Lor288</strain>
    </source>
</reference>
<sequence length="153" mass="16860">METCLLHLQHGSGFVPFPLTPRRQPWPLPIMLKSKPFTTAARTESTVAGACRRTPQPAKPDAGVTAMLEKKTKHDDSWFDLLAINYLTSILRATSGRMKRKEERGYDGLVEAAAVISSRHEAIEQQSIVTEALNKAFPPAIFSMASSLSIHTS</sequence>
<comment type="caution">
    <text evidence="1">The sequence shown here is derived from an EMBL/GenBank/DDBJ whole genome shotgun (WGS) entry which is preliminary data.</text>
</comment>
<evidence type="ECO:0000313" key="2">
    <source>
        <dbReference type="Proteomes" id="UP001412067"/>
    </source>
</evidence>
<protein>
    <submittedName>
        <fullName evidence="1">Uncharacterized protein</fullName>
    </submittedName>
</protein>
<gene>
    <name evidence="1" type="ORF">KSP40_PGU022601</name>
</gene>
<dbReference type="PANTHER" id="PTHR33591:SF1">
    <property type="entry name" value="BETA-CAROTENE ISOMERASE D27, CHLOROPLASTIC"/>
    <property type="match status" value="1"/>
</dbReference>
<dbReference type="PANTHER" id="PTHR33591">
    <property type="entry name" value="BETA-CAROTENE ISOMERASE D27"/>
    <property type="match status" value="1"/>
</dbReference>
<evidence type="ECO:0000313" key="1">
    <source>
        <dbReference type="EMBL" id="KAK8944029.1"/>
    </source>
</evidence>
<accession>A0ABR2LNC7</accession>
<proteinExistence type="predicted"/>
<name>A0ABR2LNC7_9ASPA</name>
<organism evidence="1 2">
    <name type="scientific">Platanthera guangdongensis</name>
    <dbReference type="NCBI Taxonomy" id="2320717"/>
    <lineage>
        <taxon>Eukaryota</taxon>
        <taxon>Viridiplantae</taxon>
        <taxon>Streptophyta</taxon>
        <taxon>Embryophyta</taxon>
        <taxon>Tracheophyta</taxon>
        <taxon>Spermatophyta</taxon>
        <taxon>Magnoliopsida</taxon>
        <taxon>Liliopsida</taxon>
        <taxon>Asparagales</taxon>
        <taxon>Orchidaceae</taxon>
        <taxon>Orchidoideae</taxon>
        <taxon>Orchideae</taxon>
        <taxon>Orchidinae</taxon>
        <taxon>Platanthera</taxon>
    </lineage>
</organism>
<dbReference type="EMBL" id="JBBWWR010000018">
    <property type="protein sequence ID" value="KAK8944029.1"/>
    <property type="molecule type" value="Genomic_DNA"/>
</dbReference>
<dbReference type="InterPro" id="IPR038938">
    <property type="entry name" value="D27-like"/>
</dbReference>
<keyword evidence="2" id="KW-1185">Reference proteome</keyword>
<dbReference type="Proteomes" id="UP001412067">
    <property type="component" value="Unassembled WGS sequence"/>
</dbReference>